<evidence type="ECO:0000256" key="8">
    <source>
        <dbReference type="PIRNR" id="PIRNR006351"/>
    </source>
</evidence>
<dbReference type="InterPro" id="IPR003352">
    <property type="entry name" value="PTS_EIIC"/>
</dbReference>
<dbReference type="PIRSF" id="PIRSF006351">
    <property type="entry name" value="PTS_EIIC-Cellobiose"/>
    <property type="match status" value="1"/>
</dbReference>
<feature type="transmembrane region" description="Helical" evidence="9">
    <location>
        <begin position="160"/>
        <end position="182"/>
    </location>
</feature>
<evidence type="ECO:0000256" key="1">
    <source>
        <dbReference type="ARBA" id="ARBA00004651"/>
    </source>
</evidence>
<feature type="transmembrane region" description="Helical" evidence="9">
    <location>
        <begin position="202"/>
        <end position="224"/>
    </location>
</feature>
<dbReference type="Pfam" id="PF02378">
    <property type="entry name" value="PTS_EIIC"/>
    <property type="match status" value="1"/>
</dbReference>
<feature type="transmembrane region" description="Helical" evidence="9">
    <location>
        <begin position="311"/>
        <end position="330"/>
    </location>
</feature>
<evidence type="ECO:0000256" key="2">
    <source>
        <dbReference type="ARBA" id="ARBA00022448"/>
    </source>
</evidence>
<keyword evidence="3 8" id="KW-1003">Cell membrane</keyword>
<dbReference type="AlphaFoldDB" id="A0A1B8RQ55"/>
<protein>
    <recommendedName>
        <fullName evidence="8">Permease IIC component</fullName>
    </recommendedName>
</protein>
<feature type="transmembrane region" description="Helical" evidence="9">
    <location>
        <begin position="392"/>
        <end position="413"/>
    </location>
</feature>
<keyword evidence="7 8" id="KW-0472">Membrane</keyword>
<dbReference type="InterPro" id="IPR004796">
    <property type="entry name" value="PTS_IIC_cello"/>
</dbReference>
<dbReference type="GO" id="GO:0008982">
    <property type="term" value="F:protein-N(PI)-phosphohistidine-sugar phosphotransferase activity"/>
    <property type="evidence" value="ECO:0007669"/>
    <property type="project" value="UniProtKB-UniRule"/>
</dbReference>
<keyword evidence="2 8" id="KW-0813">Transport</keyword>
<evidence type="ECO:0000256" key="6">
    <source>
        <dbReference type="ARBA" id="ARBA00022989"/>
    </source>
</evidence>
<comment type="caution">
    <text evidence="11">The sequence shown here is derived from an EMBL/GenBank/DDBJ whole genome shotgun (WGS) entry which is preliminary data.</text>
</comment>
<reference evidence="11 12" key="1">
    <citation type="submission" date="2016-06" db="EMBL/GenBank/DDBJ databases">
        <authorList>
            <person name="Kjaerup R.B."/>
            <person name="Dalgaard T.S."/>
            <person name="Juul-Madsen H.R."/>
        </authorList>
    </citation>
    <scope>NUCLEOTIDE SEQUENCE [LARGE SCALE GENOMIC DNA]</scope>
    <source>
        <strain evidence="11 12">373-A1</strain>
    </source>
</reference>
<dbReference type="InterPro" id="IPR051088">
    <property type="entry name" value="PTS_Sugar-EIIC/EIIB"/>
</dbReference>
<evidence type="ECO:0000259" key="10">
    <source>
        <dbReference type="PROSITE" id="PS51105"/>
    </source>
</evidence>
<dbReference type="PROSITE" id="PS51105">
    <property type="entry name" value="PTS_EIIC_TYPE_3"/>
    <property type="match status" value="1"/>
</dbReference>
<dbReference type="GO" id="GO:0005886">
    <property type="term" value="C:plasma membrane"/>
    <property type="evidence" value="ECO:0007669"/>
    <property type="project" value="UniProtKB-SubCell"/>
</dbReference>
<dbReference type="PANTHER" id="PTHR33989">
    <property type="match status" value="1"/>
</dbReference>
<feature type="transmembrane region" description="Helical" evidence="9">
    <location>
        <begin position="120"/>
        <end position="139"/>
    </location>
</feature>
<proteinExistence type="predicted"/>
<comment type="function">
    <text evidence="8">The phosphoenolpyruvate-dependent sugar phosphotransferase system (PTS), a major carbohydrate active -transport system, catalyzes the phosphorylation of incoming sugar substrates concomitant with their translocation across the cell membrane.</text>
</comment>
<keyword evidence="6 9" id="KW-1133">Transmembrane helix</keyword>
<dbReference type="GO" id="GO:1902815">
    <property type="term" value="P:N,N'-diacetylchitobiose import"/>
    <property type="evidence" value="ECO:0007669"/>
    <property type="project" value="TreeGrafter"/>
</dbReference>
<dbReference type="InterPro" id="IPR004501">
    <property type="entry name" value="PTS_EIIC_3"/>
</dbReference>
<dbReference type="GO" id="GO:0009401">
    <property type="term" value="P:phosphoenolpyruvate-dependent sugar phosphotransferase system"/>
    <property type="evidence" value="ECO:0007669"/>
    <property type="project" value="InterPro"/>
</dbReference>
<feature type="transmembrane region" description="Helical" evidence="9">
    <location>
        <begin position="245"/>
        <end position="265"/>
    </location>
</feature>
<dbReference type="PANTHER" id="PTHR33989:SF4">
    <property type="entry name" value="PTS SYSTEM N,N'-DIACETYLCHITOBIOSE-SPECIFIC EIIC COMPONENT"/>
    <property type="match status" value="1"/>
</dbReference>
<organism evidence="11 12">
    <name type="scientific">Clostridium paraputrificum</name>
    <dbReference type="NCBI Taxonomy" id="29363"/>
    <lineage>
        <taxon>Bacteria</taxon>
        <taxon>Bacillati</taxon>
        <taxon>Bacillota</taxon>
        <taxon>Clostridia</taxon>
        <taxon>Eubacteriales</taxon>
        <taxon>Clostridiaceae</taxon>
        <taxon>Clostridium</taxon>
    </lineage>
</organism>
<feature type="transmembrane region" description="Helical" evidence="9">
    <location>
        <begin position="367"/>
        <end position="385"/>
    </location>
</feature>
<gene>
    <name evidence="11" type="ORF">CP373A1_08715</name>
</gene>
<keyword evidence="12" id="KW-1185">Reference proteome</keyword>
<feature type="domain" description="PTS EIIC type-3" evidence="10">
    <location>
        <begin position="8"/>
        <end position="437"/>
    </location>
</feature>
<evidence type="ECO:0000313" key="11">
    <source>
        <dbReference type="EMBL" id="OBY10961.1"/>
    </source>
</evidence>
<feature type="transmembrane region" description="Helical" evidence="9">
    <location>
        <begin position="88"/>
        <end position="108"/>
    </location>
</feature>
<dbReference type="NCBIfam" id="TIGR00410">
    <property type="entry name" value="lacE"/>
    <property type="match status" value="1"/>
</dbReference>
<accession>A0A1B8RQ55</accession>
<dbReference type="Proteomes" id="UP000092714">
    <property type="component" value="Unassembled WGS sequence"/>
</dbReference>
<evidence type="ECO:0000256" key="4">
    <source>
        <dbReference type="ARBA" id="ARBA00022597"/>
    </source>
</evidence>
<evidence type="ECO:0000256" key="5">
    <source>
        <dbReference type="ARBA" id="ARBA00022692"/>
    </source>
</evidence>
<dbReference type="eggNOG" id="COG1455">
    <property type="taxonomic scope" value="Bacteria"/>
</dbReference>
<evidence type="ECO:0000313" key="12">
    <source>
        <dbReference type="Proteomes" id="UP000092714"/>
    </source>
</evidence>
<keyword evidence="4 8" id="KW-0762">Sugar transport</keyword>
<evidence type="ECO:0000256" key="7">
    <source>
        <dbReference type="ARBA" id="ARBA00023136"/>
    </source>
</evidence>
<evidence type="ECO:0000256" key="9">
    <source>
        <dbReference type="SAM" id="Phobius"/>
    </source>
</evidence>
<sequence length="450" mass="48672">MDKISAALEKYLMPVASFIGGQKHLIAIRDGFITSLTVSMTGALASMMNNVFFNETSFVGQYLNKIDAYHESVQPILQKYAIPVMGDIWFGTSAILSIFILLGVAYSLAKSNEMDGIGAALIALASWFTIFPQTAMGVFSKAEDGTFTEGAWGLMPVGQLGSNAMFSAMLVGLVAAQLFVTFTKKGWVIKMPEQVPPAVSKAFAAVVPGGLTLVIFGIIAEIFAQAVKTPFVDWMLEVVQKPMMALGQSPFTYIFLIFIAQLLWFCGLHGSNMVDPALNTMYKTALLDNVNAVAQGKEPIYALTRNFVDVYAQPGGSGCTLALIIAIFIFSKRQEAKELAKIAIAPGIFQINEPVIFGLPIVLNATYFVPFIITPPICLAIAWVFTEKIKFANYLCVELPWTTPPIISAFFGTAGDFKAAILAAALLVLSVVIWTPFVIAANRMGDSEQA</sequence>
<evidence type="ECO:0000256" key="3">
    <source>
        <dbReference type="ARBA" id="ARBA00022475"/>
    </source>
</evidence>
<feature type="transmembrane region" description="Helical" evidence="9">
    <location>
        <begin position="419"/>
        <end position="441"/>
    </location>
</feature>
<dbReference type="EMBL" id="MAPZ01000019">
    <property type="protein sequence ID" value="OBY10961.1"/>
    <property type="molecule type" value="Genomic_DNA"/>
</dbReference>
<keyword evidence="5 9" id="KW-0812">Transmembrane</keyword>
<comment type="subcellular location">
    <subcellularLocation>
        <location evidence="1">Cell membrane</location>
        <topology evidence="1">Multi-pass membrane protein</topology>
    </subcellularLocation>
</comment>
<name>A0A1B8RQ55_9CLOT</name>